<dbReference type="OrthoDB" id="6500128at2759"/>
<dbReference type="Pfam" id="PF00005">
    <property type="entry name" value="ABC_tran"/>
    <property type="match status" value="2"/>
</dbReference>
<dbReference type="Gene3D" id="3.40.50.300">
    <property type="entry name" value="P-loop containing nucleotide triphosphate hydrolases"/>
    <property type="match status" value="2"/>
</dbReference>
<feature type="domain" description="ABC transporter" evidence="12">
    <location>
        <begin position="1180"/>
        <end position="1411"/>
    </location>
</feature>
<dbReference type="FunFam" id="1.20.1560.10:FF:000055">
    <property type="entry name" value="ABC multidrug transporter (Eurofung)"/>
    <property type="match status" value="1"/>
</dbReference>
<dbReference type="FunFam" id="3.40.50.300:FF:001854">
    <property type="entry name" value="ABC multidrug transporter (Eurofung)"/>
    <property type="match status" value="1"/>
</dbReference>
<keyword evidence="9 11" id="KW-0472">Membrane</keyword>
<evidence type="ECO:0000259" key="13">
    <source>
        <dbReference type="PROSITE" id="PS50929"/>
    </source>
</evidence>
<proteinExistence type="inferred from homology"/>
<dbReference type="InterPro" id="IPR036640">
    <property type="entry name" value="ABC1_TM_sf"/>
</dbReference>
<dbReference type="Proteomes" id="UP000469558">
    <property type="component" value="Unassembled WGS sequence"/>
</dbReference>
<comment type="subcellular location">
    <subcellularLocation>
        <location evidence="1">Cell membrane</location>
        <topology evidence="1">Multi-pass membrane protein</topology>
    </subcellularLocation>
</comment>
<evidence type="ECO:0000256" key="8">
    <source>
        <dbReference type="ARBA" id="ARBA00022989"/>
    </source>
</evidence>
<keyword evidence="5 11" id="KW-0812">Transmembrane</keyword>
<dbReference type="GO" id="GO:0005524">
    <property type="term" value="F:ATP binding"/>
    <property type="evidence" value="ECO:0007669"/>
    <property type="project" value="UniProtKB-KW"/>
</dbReference>
<feature type="transmembrane region" description="Helical" evidence="11">
    <location>
        <begin position="1085"/>
        <end position="1108"/>
    </location>
</feature>
<dbReference type="EMBL" id="QGMK01000409">
    <property type="protein sequence ID" value="TVY81873.1"/>
    <property type="molecule type" value="Genomic_DNA"/>
</dbReference>
<dbReference type="InterPro" id="IPR011527">
    <property type="entry name" value="ABC1_TM_dom"/>
</dbReference>
<keyword evidence="10" id="KW-0325">Glycoprotein</keyword>
<evidence type="ECO:0000256" key="9">
    <source>
        <dbReference type="ARBA" id="ARBA00023136"/>
    </source>
</evidence>
<dbReference type="InterPro" id="IPR027417">
    <property type="entry name" value="P-loop_NTPase"/>
</dbReference>
<dbReference type="SUPFAM" id="SSF90123">
    <property type="entry name" value="ABC transporter transmembrane region"/>
    <property type="match status" value="2"/>
</dbReference>
<dbReference type="InterPro" id="IPR017871">
    <property type="entry name" value="ABC_transporter-like_CS"/>
</dbReference>
<dbReference type="InterPro" id="IPR044746">
    <property type="entry name" value="ABCC_6TM_D1"/>
</dbReference>
<dbReference type="Pfam" id="PF24357">
    <property type="entry name" value="TMD0_ABC"/>
    <property type="match status" value="1"/>
</dbReference>
<evidence type="ECO:0000259" key="12">
    <source>
        <dbReference type="PROSITE" id="PS50893"/>
    </source>
</evidence>
<dbReference type="InterPro" id="IPR050173">
    <property type="entry name" value="ABC_transporter_C-like"/>
</dbReference>
<comment type="similarity">
    <text evidence="2">Belongs to the ABC transporter superfamily. ABCC family. Conjugate transporter (TC 3.A.1.208) subfamily.</text>
</comment>
<dbReference type="FunFam" id="1.20.1560.10:FF:000066">
    <property type="entry name" value="ABC multidrug transporter (Eurofung)"/>
    <property type="match status" value="1"/>
</dbReference>
<dbReference type="SMART" id="SM00382">
    <property type="entry name" value="AAA"/>
    <property type="match status" value="2"/>
</dbReference>
<dbReference type="SUPFAM" id="SSF52540">
    <property type="entry name" value="P-loop containing nucleoside triphosphate hydrolases"/>
    <property type="match status" value="2"/>
</dbReference>
<dbReference type="CDD" id="cd03244">
    <property type="entry name" value="ABCC_MRP_domain2"/>
    <property type="match status" value="1"/>
</dbReference>
<dbReference type="InterPro" id="IPR044726">
    <property type="entry name" value="ABCC_6TM_D2"/>
</dbReference>
<feature type="transmembrane region" description="Helical" evidence="11">
    <location>
        <begin position="1000"/>
        <end position="1021"/>
    </location>
</feature>
<accession>A0A8T9CGF8</accession>
<gene>
    <name evidence="14" type="primary">FUM19_3</name>
    <name evidence="14" type="ORF">LSUE1_G006246</name>
</gene>
<protein>
    <submittedName>
        <fullName evidence="14">ABC transporter FUM19</fullName>
    </submittedName>
</protein>
<dbReference type="CDD" id="cd18579">
    <property type="entry name" value="ABC_6TM_ABCC_D1"/>
    <property type="match status" value="1"/>
</dbReference>
<feature type="domain" description="ABC transmembrane type-1" evidence="13">
    <location>
        <begin position="275"/>
        <end position="549"/>
    </location>
</feature>
<name>A0A8T9CGF8_9HELO</name>
<dbReference type="CDD" id="cd18580">
    <property type="entry name" value="ABC_6TM_ABCC_D2"/>
    <property type="match status" value="1"/>
</dbReference>
<keyword evidence="7" id="KW-0067">ATP-binding</keyword>
<dbReference type="FunFam" id="3.40.50.300:FF:000838">
    <property type="entry name" value="ABC multidrug transporter (Eurofung)"/>
    <property type="match status" value="1"/>
</dbReference>
<feature type="transmembrane region" description="Helical" evidence="11">
    <location>
        <begin position="860"/>
        <end position="882"/>
    </location>
</feature>
<dbReference type="Pfam" id="PF00664">
    <property type="entry name" value="ABC_membrane"/>
    <property type="match status" value="1"/>
</dbReference>
<dbReference type="CDD" id="cd03250">
    <property type="entry name" value="ABCC_MRP_domain1"/>
    <property type="match status" value="1"/>
</dbReference>
<dbReference type="InterPro" id="IPR003439">
    <property type="entry name" value="ABC_transporter-like_ATP-bd"/>
</dbReference>
<evidence type="ECO:0000256" key="11">
    <source>
        <dbReference type="SAM" id="Phobius"/>
    </source>
</evidence>
<dbReference type="PANTHER" id="PTHR24223:SF399">
    <property type="entry name" value="ABC TRANSPORTER ATNG"/>
    <property type="match status" value="1"/>
</dbReference>
<evidence type="ECO:0000256" key="1">
    <source>
        <dbReference type="ARBA" id="ARBA00004651"/>
    </source>
</evidence>
<feature type="transmembrane region" description="Helical" evidence="11">
    <location>
        <begin position="271"/>
        <end position="293"/>
    </location>
</feature>
<feature type="transmembrane region" description="Helical" evidence="11">
    <location>
        <begin position="64"/>
        <end position="88"/>
    </location>
</feature>
<feature type="transmembrane region" description="Helical" evidence="11">
    <location>
        <begin position="305"/>
        <end position="327"/>
    </location>
</feature>
<feature type="transmembrane region" description="Helical" evidence="11">
    <location>
        <begin position="977"/>
        <end position="994"/>
    </location>
</feature>
<keyword evidence="6" id="KW-0547">Nucleotide-binding</keyword>
<feature type="domain" description="ABC transmembrane type-1" evidence="13">
    <location>
        <begin position="878"/>
        <end position="1143"/>
    </location>
</feature>
<dbReference type="InterPro" id="IPR056227">
    <property type="entry name" value="TMD0_ABC"/>
</dbReference>
<evidence type="ECO:0000256" key="4">
    <source>
        <dbReference type="ARBA" id="ARBA00022475"/>
    </source>
</evidence>
<evidence type="ECO:0000256" key="10">
    <source>
        <dbReference type="ARBA" id="ARBA00023180"/>
    </source>
</evidence>
<feature type="transmembrane region" description="Helical" evidence="11">
    <location>
        <begin position="486"/>
        <end position="511"/>
    </location>
</feature>
<evidence type="ECO:0000256" key="6">
    <source>
        <dbReference type="ARBA" id="ARBA00022741"/>
    </source>
</evidence>
<dbReference type="GO" id="GO:0005886">
    <property type="term" value="C:plasma membrane"/>
    <property type="evidence" value="ECO:0007669"/>
    <property type="project" value="UniProtKB-SubCell"/>
</dbReference>
<evidence type="ECO:0000256" key="5">
    <source>
        <dbReference type="ARBA" id="ARBA00022692"/>
    </source>
</evidence>
<evidence type="ECO:0000313" key="14">
    <source>
        <dbReference type="EMBL" id="TVY81873.1"/>
    </source>
</evidence>
<feature type="transmembrane region" description="Helical" evidence="11">
    <location>
        <begin position="402"/>
        <end position="420"/>
    </location>
</feature>
<keyword evidence="8 11" id="KW-1133">Transmembrane helix</keyword>
<dbReference type="GO" id="GO:0016887">
    <property type="term" value="F:ATP hydrolysis activity"/>
    <property type="evidence" value="ECO:0007669"/>
    <property type="project" value="InterPro"/>
</dbReference>
<comment type="caution">
    <text evidence="14">The sequence shown here is derived from an EMBL/GenBank/DDBJ whole genome shotgun (WGS) entry which is preliminary data.</text>
</comment>
<feature type="transmembrane region" description="Helical" evidence="11">
    <location>
        <begin position="158"/>
        <end position="178"/>
    </location>
</feature>
<dbReference type="InterPro" id="IPR003593">
    <property type="entry name" value="AAA+_ATPase"/>
</dbReference>
<feature type="transmembrane region" description="Helical" evidence="11">
    <location>
        <begin position="33"/>
        <end position="52"/>
    </location>
</feature>
<feature type="domain" description="ABC transporter" evidence="12">
    <location>
        <begin position="582"/>
        <end position="810"/>
    </location>
</feature>
<dbReference type="PROSITE" id="PS50929">
    <property type="entry name" value="ABC_TM1F"/>
    <property type="match status" value="2"/>
</dbReference>
<organism evidence="14 15">
    <name type="scientific">Lachnellula suecica</name>
    <dbReference type="NCBI Taxonomy" id="602035"/>
    <lineage>
        <taxon>Eukaryota</taxon>
        <taxon>Fungi</taxon>
        <taxon>Dikarya</taxon>
        <taxon>Ascomycota</taxon>
        <taxon>Pezizomycotina</taxon>
        <taxon>Leotiomycetes</taxon>
        <taxon>Helotiales</taxon>
        <taxon>Lachnaceae</taxon>
        <taxon>Lachnellula</taxon>
    </lineage>
</organism>
<evidence type="ECO:0000256" key="2">
    <source>
        <dbReference type="ARBA" id="ARBA00009726"/>
    </source>
</evidence>
<dbReference type="Gene3D" id="1.20.1560.10">
    <property type="entry name" value="ABC transporter type 1, transmembrane domain"/>
    <property type="match status" value="2"/>
</dbReference>
<dbReference type="PANTHER" id="PTHR24223">
    <property type="entry name" value="ATP-BINDING CASSETTE SUB-FAMILY C"/>
    <property type="match status" value="1"/>
</dbReference>
<dbReference type="PROSITE" id="PS00211">
    <property type="entry name" value="ABC_TRANSPORTER_1"/>
    <property type="match status" value="2"/>
</dbReference>
<feature type="transmembrane region" description="Helical" evidence="11">
    <location>
        <begin position="902"/>
        <end position="928"/>
    </location>
</feature>
<evidence type="ECO:0000256" key="3">
    <source>
        <dbReference type="ARBA" id="ARBA00022448"/>
    </source>
</evidence>
<dbReference type="PROSITE" id="PS50893">
    <property type="entry name" value="ABC_TRANSPORTER_2"/>
    <property type="match status" value="2"/>
</dbReference>
<evidence type="ECO:0000313" key="15">
    <source>
        <dbReference type="Proteomes" id="UP000469558"/>
    </source>
</evidence>
<reference evidence="14 15" key="1">
    <citation type="submission" date="2018-05" db="EMBL/GenBank/DDBJ databases">
        <title>Genome sequencing and assembly of the regulated plant pathogen Lachnellula willkommii and related sister species for the development of diagnostic species identification markers.</title>
        <authorList>
            <person name="Giroux E."/>
            <person name="Bilodeau G."/>
        </authorList>
    </citation>
    <scope>NUCLEOTIDE SEQUENCE [LARGE SCALE GENOMIC DNA]</scope>
    <source>
        <strain evidence="14 15">CBS 268.59</strain>
    </source>
</reference>
<sequence>MENPCSPSLDDTWGPVVDVCRRPFDFTLIFEESILSLLPAGVFFLLALGRIWQLLGREQKAAGGVIVVAKQSIIASLCALQLALIVLWSQDSTDRTRATLPVVAILFVVYLLLAPLSWYEHSTTLRPSPLICSYLLLSTILDLAQVRTLWLMDVGHKIPAVFSALFAVKGLLLIVECLQKKLIRPVDVARSPEDKCSPVSRSFFLWLVPLIYVGFRRAIKMDDMYEPPLDAAPEILEKKLQKAWAESNPHNKHRLLLVTAKVLKSRLLAPVIPRICMVGLMITQPVLLLRLINFLDEQPVSPNNGYGLLGAYALVYFGIAIANAWYFHQTFKFITAVRAGLVSLVYENTTQLNISSIDKASALTVMSADIERIVVGLRSIHDIWANVIQVALAAWLLERQTGVAIVFPVVAAAGCGFAALKISEAAGTSQEKWLANIEKRISITSHTLSSMRGVKMSGLADKLGDILQNLRIVELKTAAVYRWWELAAMTAGFFPVMVSPVITFAIFIAVANANSQSLDAARMFSSLSFLTLMSQPLSMLFQSGPNISSMVTCFGRISKFMETKKWVDPRTHTEGDEKNHDIKIIGGSFQWNENSKSVLRNMDVTFPQGKLTMIIGPVGCGKSTLLKGLLGEVPITDGVTSVPSDGIAFCDQTPWLMNDTFKQNVIVHSDTDDEFYNTVLEACNLHSDLSQFPEGDQANVGSKGITLSGGQKQRLSLARALFARRNINVFDDILSGLDSTTEMRVFARVFGPDGLLRHNGSTTVLATHAVHLLPFADHVVCIGPEGEVVQQGTFSELNSTDGYVRGLNIQPTQHLPDSISEADSSQASTMIKEAIAETTTERAAKPKGVYRYYIKAIGRWMAVIYVVLVTIYAFLYDFPYIWAKFWTDENAVHPGGRAGYYLGIYALLQIMCLIMLVVFAWHAVIVIVQSSGNKLHWALLSTALRAPLSFFEKTDTGVTLNRFSQDLQLVDYELPEAALNFFCSGLIGLGQLLLIMNTSYWLALSFPAFFLVILALQVIYLRTSRQLRHFDLENKAPLYSQFVETLDGLASIRAFNWQRKLKAVLHERLENSQRPFYLLLCLQRWLNLVLDCVVAGFILLLIGVIIGLRHKTSSGFAGVALSNMISLSMIMTNVVEVWVEMETSIAAIQRIRDFERDVLPETEGLDLIDVPENWPDKGAIEIRNLVATYREGTTTALKDFSMNIKPGEKIGVCGRTGSGKTSLMLSLFRMINIEGGHIKIDGHDIATVDPNTLRAGLNAIPQEPYFLSGSIRLNADPYGKRSDEEILAALNSVHIGKVIEGKGGLDAEMEDGTLSQGEKQLFCLARAILKRSRVVILDEATSNIDIETEKLIREVIREVFKDFTVITIAHRLESILSSDRIAVLEAGMLVEFDNPDVLLGGDSRFKTLYDTYKKSEAA</sequence>
<keyword evidence="15" id="KW-1185">Reference proteome</keyword>
<dbReference type="GO" id="GO:0140359">
    <property type="term" value="F:ABC-type transporter activity"/>
    <property type="evidence" value="ECO:0007669"/>
    <property type="project" value="InterPro"/>
</dbReference>
<keyword evidence="4" id="KW-1003">Cell membrane</keyword>
<evidence type="ECO:0000256" key="7">
    <source>
        <dbReference type="ARBA" id="ARBA00022840"/>
    </source>
</evidence>
<feature type="transmembrane region" description="Helical" evidence="11">
    <location>
        <begin position="100"/>
        <end position="119"/>
    </location>
</feature>
<keyword evidence="3" id="KW-0813">Transport</keyword>